<dbReference type="Gene3D" id="1.20.1250.20">
    <property type="entry name" value="MFS general substrate transporter like domains"/>
    <property type="match status" value="1"/>
</dbReference>
<evidence type="ECO:0008006" key="3">
    <source>
        <dbReference type="Google" id="ProtNLM"/>
    </source>
</evidence>
<dbReference type="InterPro" id="IPR011701">
    <property type="entry name" value="MFS"/>
</dbReference>
<protein>
    <recommendedName>
        <fullName evidence="3">Major facilitator superfamily (MFS) profile domain-containing protein</fullName>
    </recommendedName>
</protein>
<feature type="transmembrane region" description="Helical" evidence="1">
    <location>
        <begin position="181"/>
        <end position="200"/>
    </location>
</feature>
<organism evidence="2">
    <name type="scientific">marine metagenome</name>
    <dbReference type="NCBI Taxonomy" id="408172"/>
    <lineage>
        <taxon>unclassified sequences</taxon>
        <taxon>metagenomes</taxon>
        <taxon>ecological metagenomes</taxon>
    </lineage>
</organism>
<feature type="transmembrane region" description="Helical" evidence="1">
    <location>
        <begin position="307"/>
        <end position="334"/>
    </location>
</feature>
<keyword evidence="1" id="KW-0472">Membrane</keyword>
<dbReference type="SUPFAM" id="SSF103473">
    <property type="entry name" value="MFS general substrate transporter"/>
    <property type="match status" value="1"/>
</dbReference>
<dbReference type="PANTHER" id="PTHR43596">
    <property type="entry name" value="ADP,ATP CARRIER PROTEIN"/>
    <property type="match status" value="1"/>
</dbReference>
<sequence length="446" mass="48906">MTFEYKIADVIKSATLIKHQEQRAVFISFLLVFVLMAAYYMLRPVRDAMASDWTNTEISVLWNIQFILSLAFVAIYGFAVSRINFRHLVPSVYGFFALSFVSFHFGGSLVEAPIVLDKGFYLWVSLFSLFHVSVFWSLMADLYNKEQSKRLFGFIAVGASAGAIVGPIVATIAAQTIGSESLMLVASFMMLIPLPIVFYLQYLKRTALHNEQVNVDLAPIKIGGNPLAGFRDFVTNPYLIGIAAFILLYTAISSFAYFEQTNLLRDYNRDQRTQILALLALVVNSLTFILGFFATSRLTTKLGMPTTLALVPVFMCAALIILAFAPILTVLLGLQVARQAGNYGITRPAREMLFTSVSRETRFKAKPVVDVVIYRGGDAIWSSAFALFTDGLGLGMAAMAAIGAGISALWAGTGVKLGVIFDNRSEIADSPVEISEENGSTEVVVS</sequence>
<dbReference type="EMBL" id="UINC01000160">
    <property type="protein sequence ID" value="SUZ50245.1"/>
    <property type="molecule type" value="Genomic_DNA"/>
</dbReference>
<reference evidence="2" key="1">
    <citation type="submission" date="2018-05" db="EMBL/GenBank/DDBJ databases">
        <authorList>
            <person name="Lanie J.A."/>
            <person name="Ng W.-L."/>
            <person name="Kazmierczak K.M."/>
            <person name="Andrzejewski T.M."/>
            <person name="Davidsen T.M."/>
            <person name="Wayne K.J."/>
            <person name="Tettelin H."/>
            <person name="Glass J.I."/>
            <person name="Rusch D."/>
            <person name="Podicherti R."/>
            <person name="Tsui H.-C.T."/>
            <person name="Winkler M.E."/>
        </authorList>
    </citation>
    <scope>NUCLEOTIDE SEQUENCE</scope>
</reference>
<feature type="transmembrane region" description="Helical" evidence="1">
    <location>
        <begin position="238"/>
        <end position="258"/>
    </location>
</feature>
<feature type="transmembrane region" description="Helical" evidence="1">
    <location>
        <begin position="391"/>
        <end position="411"/>
    </location>
</feature>
<keyword evidence="1" id="KW-0812">Transmembrane</keyword>
<feature type="transmembrane region" description="Helical" evidence="1">
    <location>
        <begin position="151"/>
        <end position="175"/>
    </location>
</feature>
<feature type="transmembrane region" description="Helical" evidence="1">
    <location>
        <begin position="273"/>
        <end position="295"/>
    </location>
</feature>
<accession>A0A381N6U2</accession>
<dbReference type="InterPro" id="IPR036259">
    <property type="entry name" value="MFS_trans_sf"/>
</dbReference>
<gene>
    <name evidence="2" type="ORF">METZ01_LOCUS3099</name>
</gene>
<feature type="transmembrane region" description="Helical" evidence="1">
    <location>
        <begin position="120"/>
        <end position="139"/>
    </location>
</feature>
<name>A0A381N6U2_9ZZZZ</name>
<proteinExistence type="predicted"/>
<dbReference type="GO" id="GO:0022857">
    <property type="term" value="F:transmembrane transporter activity"/>
    <property type="evidence" value="ECO:0007669"/>
    <property type="project" value="InterPro"/>
</dbReference>
<feature type="transmembrane region" description="Helical" evidence="1">
    <location>
        <begin position="92"/>
        <end position="114"/>
    </location>
</feature>
<dbReference type="AlphaFoldDB" id="A0A381N6U2"/>
<keyword evidence="1" id="KW-1133">Transmembrane helix</keyword>
<evidence type="ECO:0000313" key="2">
    <source>
        <dbReference type="EMBL" id="SUZ50245.1"/>
    </source>
</evidence>
<dbReference type="Pfam" id="PF07690">
    <property type="entry name" value="MFS_1"/>
    <property type="match status" value="1"/>
</dbReference>
<feature type="transmembrane region" description="Helical" evidence="1">
    <location>
        <begin position="24"/>
        <end position="42"/>
    </location>
</feature>
<evidence type="ECO:0000256" key="1">
    <source>
        <dbReference type="SAM" id="Phobius"/>
    </source>
</evidence>
<feature type="transmembrane region" description="Helical" evidence="1">
    <location>
        <begin position="62"/>
        <end position="80"/>
    </location>
</feature>
<dbReference type="PANTHER" id="PTHR43596:SF1">
    <property type="entry name" value="ADP,ATP CARRIER PROTEIN"/>
    <property type="match status" value="1"/>
</dbReference>